<dbReference type="RefSeq" id="WP_408182107.1">
    <property type="nucleotide sequence ID" value="NZ_JAQQEZ010000061.1"/>
</dbReference>
<dbReference type="InterPro" id="IPR022169">
    <property type="entry name" value="DUF3701"/>
</dbReference>
<dbReference type="EMBL" id="JAQQEZ010000061">
    <property type="protein sequence ID" value="MFM0007468.1"/>
    <property type="molecule type" value="Genomic_DNA"/>
</dbReference>
<feature type="compositionally biased region" description="Basic and acidic residues" evidence="1">
    <location>
        <begin position="1"/>
        <end position="16"/>
    </location>
</feature>
<name>A0ABW9B4P2_9BURK</name>
<feature type="region of interest" description="Disordered" evidence="1">
    <location>
        <begin position="1"/>
        <end position="68"/>
    </location>
</feature>
<reference evidence="2 3" key="1">
    <citation type="journal article" date="2024" name="Chem. Sci.">
        <title>Discovery of megapolipeptins by genome mining of a Burkholderiales bacteria collection.</title>
        <authorList>
            <person name="Paulo B.S."/>
            <person name="Recchia M.J.J."/>
            <person name="Lee S."/>
            <person name="Fergusson C.H."/>
            <person name="Romanowski S.B."/>
            <person name="Hernandez A."/>
            <person name="Krull N."/>
            <person name="Liu D.Y."/>
            <person name="Cavanagh H."/>
            <person name="Bos A."/>
            <person name="Gray C.A."/>
            <person name="Murphy B.T."/>
            <person name="Linington R.G."/>
            <person name="Eustaquio A.S."/>
        </authorList>
    </citation>
    <scope>NUCLEOTIDE SEQUENCE [LARGE SCALE GENOMIC DNA]</scope>
    <source>
        <strain evidence="2 3">RL17-350-BIC-A</strain>
    </source>
</reference>
<evidence type="ECO:0000313" key="3">
    <source>
        <dbReference type="Proteomes" id="UP001629230"/>
    </source>
</evidence>
<organism evidence="2 3">
    <name type="scientific">Paraburkholderia dipogonis</name>
    <dbReference type="NCBI Taxonomy" id="1211383"/>
    <lineage>
        <taxon>Bacteria</taxon>
        <taxon>Pseudomonadati</taxon>
        <taxon>Pseudomonadota</taxon>
        <taxon>Betaproteobacteria</taxon>
        <taxon>Burkholderiales</taxon>
        <taxon>Burkholderiaceae</taxon>
        <taxon>Paraburkholderia</taxon>
    </lineage>
</organism>
<protein>
    <submittedName>
        <fullName evidence="2">Phage integrase family protein</fullName>
    </submittedName>
</protein>
<keyword evidence="3" id="KW-1185">Reference proteome</keyword>
<accession>A0ABW9B4P2</accession>
<gene>
    <name evidence="2" type="ORF">PQR57_41790</name>
</gene>
<evidence type="ECO:0000256" key="1">
    <source>
        <dbReference type="SAM" id="MobiDB-lite"/>
    </source>
</evidence>
<proteinExistence type="predicted"/>
<feature type="non-terminal residue" evidence="2">
    <location>
        <position position="304"/>
    </location>
</feature>
<evidence type="ECO:0000313" key="2">
    <source>
        <dbReference type="EMBL" id="MFM0007468.1"/>
    </source>
</evidence>
<dbReference type="Proteomes" id="UP001629230">
    <property type="component" value="Unassembled WGS sequence"/>
</dbReference>
<dbReference type="Pfam" id="PF12482">
    <property type="entry name" value="DUF3701"/>
    <property type="match status" value="1"/>
</dbReference>
<sequence length="304" mass="33726">MQRSEHHNFRNDEQATRMENTGGIGDVEDVEFREVADTSGSRPVAMPRSAAAGSKARRRRAQREQSEGRHIGLQHLAFFRGYLEGLDLTDMADQYLEFGRDARKAAATRNWLVTAFVAAARKRQDFATARLLAIRPAVLATAATIDTAAAPAPSLDDFAAQHDPDGFYTEKELLGLFTAQQAAQSADDGTTLRRQQRNARLRIRQMAALDALARLVVEDPKAEHHVLGWFDTAVALRLSDVGITTIGRLVETINAVGYRWYRNVPRLGETGARRIAAWLEHYRDVDGLCIAHEALMHPSDQGLA</sequence>
<comment type="caution">
    <text evidence="2">The sequence shown here is derived from an EMBL/GenBank/DDBJ whole genome shotgun (WGS) entry which is preliminary data.</text>
</comment>